<dbReference type="OrthoDB" id="6737911at2759"/>
<feature type="region of interest" description="Disordered" evidence="1">
    <location>
        <begin position="83"/>
        <end position="126"/>
    </location>
</feature>
<reference evidence="2" key="1">
    <citation type="submission" date="2022-01" db="EMBL/GenBank/DDBJ databases">
        <authorList>
            <person name="King R."/>
        </authorList>
    </citation>
    <scope>NUCLEOTIDE SEQUENCE</scope>
</reference>
<dbReference type="AlphaFoldDB" id="A0A9P0CU51"/>
<protein>
    <submittedName>
        <fullName evidence="2">Uncharacterized protein</fullName>
    </submittedName>
</protein>
<evidence type="ECO:0000256" key="1">
    <source>
        <dbReference type="SAM" id="MobiDB-lite"/>
    </source>
</evidence>
<organism evidence="2 3">
    <name type="scientific">Psylliodes chrysocephalus</name>
    <dbReference type="NCBI Taxonomy" id="3402493"/>
    <lineage>
        <taxon>Eukaryota</taxon>
        <taxon>Metazoa</taxon>
        <taxon>Ecdysozoa</taxon>
        <taxon>Arthropoda</taxon>
        <taxon>Hexapoda</taxon>
        <taxon>Insecta</taxon>
        <taxon>Pterygota</taxon>
        <taxon>Neoptera</taxon>
        <taxon>Endopterygota</taxon>
        <taxon>Coleoptera</taxon>
        <taxon>Polyphaga</taxon>
        <taxon>Cucujiformia</taxon>
        <taxon>Chrysomeloidea</taxon>
        <taxon>Chrysomelidae</taxon>
        <taxon>Galerucinae</taxon>
        <taxon>Alticini</taxon>
        <taxon>Psylliodes</taxon>
    </lineage>
</organism>
<keyword evidence="3" id="KW-1185">Reference proteome</keyword>
<accession>A0A9P0CU51</accession>
<sequence>MILSTKQELLQQTKRTVFIFNVCLPPTKQELLQQIIRTVFISNVWCNAHMRCPTEKLPENYGLTIMDNKYQYYWFDGPQSPSYEELSSYLQESDVTNEQSEEEGDEDKTDAVDEDDEDLSDESDEY</sequence>
<evidence type="ECO:0000313" key="2">
    <source>
        <dbReference type="EMBL" id="CAH1106583.1"/>
    </source>
</evidence>
<evidence type="ECO:0000313" key="3">
    <source>
        <dbReference type="Proteomes" id="UP001153636"/>
    </source>
</evidence>
<proteinExistence type="predicted"/>
<name>A0A9P0CU51_9CUCU</name>
<gene>
    <name evidence="2" type="ORF">PSYICH_LOCUS7014</name>
</gene>
<dbReference type="EMBL" id="OV651814">
    <property type="protein sequence ID" value="CAH1106583.1"/>
    <property type="molecule type" value="Genomic_DNA"/>
</dbReference>
<feature type="compositionally biased region" description="Acidic residues" evidence="1">
    <location>
        <begin position="99"/>
        <end position="126"/>
    </location>
</feature>
<dbReference type="Proteomes" id="UP001153636">
    <property type="component" value="Chromosome 2"/>
</dbReference>
<feature type="compositionally biased region" description="Low complexity" evidence="1">
    <location>
        <begin position="83"/>
        <end position="93"/>
    </location>
</feature>